<dbReference type="EC" id="4.2.1.1" evidence="3"/>
<dbReference type="EMBL" id="CM008048">
    <property type="protein sequence ID" value="PVH61924.1"/>
    <property type="molecule type" value="Genomic_DNA"/>
</dbReference>
<keyword evidence="3" id="KW-0456">Lyase</keyword>
<sequence length="204" mass="22289">MPFSSGSGGGRSGALLLPPPSPSAASTYSCRGRLRCGGARCGRTGRRAPRGAYSPPSGSLTSLPGSPTALGASAAPTAPPPRPRHHGEVQQQPGGVVIDGVAYRLRQMHWNAPSEHTINGRRYAFELHMLHQSDANSNKYAVVAQLYTISRRRRDRTVHRLERYIRRITRRKGGDESEGGAREEWTQKLRMNKIGVFYISTMVA</sequence>
<protein>
    <recommendedName>
        <fullName evidence="3">Carbonic anhydrase</fullName>
        <ecNumber evidence="3">4.2.1.1</ecNumber>
    </recommendedName>
</protein>
<comment type="catalytic activity">
    <reaction evidence="3">
        <text>hydrogencarbonate + H(+) = CO2 + H2O</text>
        <dbReference type="Rhea" id="RHEA:10748"/>
        <dbReference type="ChEBI" id="CHEBI:15377"/>
        <dbReference type="ChEBI" id="CHEBI:15378"/>
        <dbReference type="ChEBI" id="CHEBI:16526"/>
        <dbReference type="ChEBI" id="CHEBI:17544"/>
        <dbReference type="EC" id="4.2.1.1"/>
    </reaction>
</comment>
<keyword evidence="1 3" id="KW-0479">Metal-binding</keyword>
<evidence type="ECO:0000256" key="3">
    <source>
        <dbReference type="RuleBase" id="RU367011"/>
    </source>
</evidence>
<dbReference type="InterPro" id="IPR036398">
    <property type="entry name" value="CA_dom_sf"/>
</dbReference>
<dbReference type="InterPro" id="IPR018338">
    <property type="entry name" value="Carbonic_anhydrase_a-class_CS"/>
</dbReference>
<keyword evidence="2 3" id="KW-0862">Zinc</keyword>
<organism evidence="6">
    <name type="scientific">Panicum hallii</name>
    <dbReference type="NCBI Taxonomy" id="206008"/>
    <lineage>
        <taxon>Eukaryota</taxon>
        <taxon>Viridiplantae</taxon>
        <taxon>Streptophyta</taxon>
        <taxon>Embryophyta</taxon>
        <taxon>Tracheophyta</taxon>
        <taxon>Spermatophyta</taxon>
        <taxon>Magnoliopsida</taxon>
        <taxon>Liliopsida</taxon>
        <taxon>Poales</taxon>
        <taxon>Poaceae</taxon>
        <taxon>PACMAD clade</taxon>
        <taxon>Panicoideae</taxon>
        <taxon>Panicodae</taxon>
        <taxon>Paniceae</taxon>
        <taxon>Panicinae</taxon>
        <taxon>Panicum</taxon>
        <taxon>Panicum sect. Panicum</taxon>
    </lineage>
</organism>
<dbReference type="Gene3D" id="3.10.200.10">
    <property type="entry name" value="Alpha carbonic anhydrase"/>
    <property type="match status" value="1"/>
</dbReference>
<comment type="function">
    <text evidence="3">Reversible hydration of carbon dioxide.</text>
</comment>
<evidence type="ECO:0000256" key="2">
    <source>
        <dbReference type="ARBA" id="ARBA00022833"/>
    </source>
</evidence>
<gene>
    <name evidence="6" type="ORF">PAHAL_3G158800</name>
</gene>
<dbReference type="SUPFAM" id="SSF51069">
    <property type="entry name" value="Carbonic anhydrase"/>
    <property type="match status" value="1"/>
</dbReference>
<evidence type="ECO:0000256" key="1">
    <source>
        <dbReference type="ARBA" id="ARBA00022723"/>
    </source>
</evidence>
<dbReference type="Proteomes" id="UP000243499">
    <property type="component" value="Chromosome 3"/>
</dbReference>
<dbReference type="InterPro" id="IPR023561">
    <property type="entry name" value="Carbonic_anhydrase_a-class"/>
</dbReference>
<dbReference type="Pfam" id="PF00194">
    <property type="entry name" value="Carb_anhydrase"/>
    <property type="match status" value="1"/>
</dbReference>
<comment type="cofactor">
    <cofactor evidence="3">
        <name>Zn(2+)</name>
        <dbReference type="ChEBI" id="CHEBI:29105"/>
    </cofactor>
</comment>
<evidence type="ECO:0000313" key="6">
    <source>
        <dbReference type="EMBL" id="PVH61924.1"/>
    </source>
</evidence>
<dbReference type="PANTHER" id="PTHR18952">
    <property type="entry name" value="CARBONIC ANHYDRASE"/>
    <property type="match status" value="1"/>
</dbReference>
<dbReference type="AlphaFoldDB" id="A0A2T8KIF1"/>
<dbReference type="PROSITE" id="PS00162">
    <property type="entry name" value="ALPHA_CA_1"/>
    <property type="match status" value="1"/>
</dbReference>
<evidence type="ECO:0000259" key="5">
    <source>
        <dbReference type="Pfam" id="PF00194"/>
    </source>
</evidence>
<evidence type="ECO:0000256" key="4">
    <source>
        <dbReference type="SAM" id="MobiDB-lite"/>
    </source>
</evidence>
<accession>A0A2T8KIF1</accession>
<reference evidence="6" key="1">
    <citation type="submission" date="2018-04" db="EMBL/GenBank/DDBJ databases">
        <title>WGS assembly of Panicum hallii.</title>
        <authorList>
            <person name="Lovell J."/>
            <person name="Jenkins J."/>
            <person name="Lowry D."/>
            <person name="Mamidi S."/>
            <person name="Sreedasyam A."/>
            <person name="Weng X."/>
            <person name="Barry K."/>
            <person name="Bonette J."/>
            <person name="Campitelli B."/>
            <person name="Daum C."/>
            <person name="Gordon S."/>
            <person name="Gould B."/>
            <person name="Lipzen A."/>
            <person name="Macqueen A."/>
            <person name="Palacio-Mejia J."/>
            <person name="Plott C."/>
            <person name="Shakirov E."/>
            <person name="Shu S."/>
            <person name="Yoshinaga Y."/>
            <person name="Zane M."/>
            <person name="Rokhsar D."/>
            <person name="Grimwood J."/>
            <person name="Schmutz J."/>
            <person name="Juenger T."/>
        </authorList>
    </citation>
    <scope>NUCLEOTIDE SEQUENCE [LARGE SCALE GENOMIC DNA]</scope>
    <source>
        <strain evidence="6">FIL2</strain>
    </source>
</reference>
<dbReference type="GO" id="GO:0006730">
    <property type="term" value="P:one-carbon metabolic process"/>
    <property type="evidence" value="ECO:0007669"/>
    <property type="project" value="TreeGrafter"/>
</dbReference>
<dbReference type="InterPro" id="IPR001148">
    <property type="entry name" value="CA_dom"/>
</dbReference>
<comment type="similarity">
    <text evidence="3">Belongs to the alpha-carbonic anhydrase family.</text>
</comment>
<feature type="region of interest" description="Disordered" evidence="4">
    <location>
        <begin position="1"/>
        <end position="94"/>
    </location>
</feature>
<name>A0A2T8KIF1_9POAL</name>
<dbReference type="PANTHER" id="PTHR18952:SF121">
    <property type="entry name" value="CARBONIC ANHYDRASE"/>
    <property type="match status" value="1"/>
</dbReference>
<feature type="domain" description="Alpha-carbonic anhydrase" evidence="5">
    <location>
        <begin position="99"/>
        <end position="171"/>
    </location>
</feature>
<feature type="compositionally biased region" description="Gly residues" evidence="4">
    <location>
        <begin position="1"/>
        <end position="12"/>
    </location>
</feature>
<feature type="compositionally biased region" description="Low complexity" evidence="4">
    <location>
        <begin position="50"/>
        <end position="76"/>
    </location>
</feature>
<dbReference type="GO" id="GO:0008270">
    <property type="term" value="F:zinc ion binding"/>
    <property type="evidence" value="ECO:0007669"/>
    <property type="project" value="UniProtKB-UniRule"/>
</dbReference>
<dbReference type="Gramene" id="PVH61924">
    <property type="protein sequence ID" value="PVH61924"/>
    <property type="gene ID" value="PAHAL_3G158800"/>
</dbReference>
<proteinExistence type="inferred from homology"/>
<dbReference type="GO" id="GO:0004089">
    <property type="term" value="F:carbonate dehydratase activity"/>
    <property type="evidence" value="ECO:0007669"/>
    <property type="project" value="UniProtKB-UniRule"/>
</dbReference>